<keyword evidence="2" id="KW-1185">Reference proteome</keyword>
<evidence type="ECO:0000313" key="2">
    <source>
        <dbReference type="Proteomes" id="UP000830671"/>
    </source>
</evidence>
<reference evidence="1" key="1">
    <citation type="journal article" date="2021" name="Mol. Plant Microbe Interact.">
        <title>Complete Genome Sequence of the Plant-Pathogenic Fungus Colletotrichum lupini.</title>
        <authorList>
            <person name="Baroncelli R."/>
            <person name="Pensec F."/>
            <person name="Da Lio D."/>
            <person name="Boufleur T."/>
            <person name="Vicente I."/>
            <person name="Sarrocco S."/>
            <person name="Picot A."/>
            <person name="Baraldi E."/>
            <person name="Sukno S."/>
            <person name="Thon M."/>
            <person name="Le Floch G."/>
        </authorList>
    </citation>
    <scope>NUCLEOTIDE SEQUENCE</scope>
    <source>
        <strain evidence="1">IMI 504893</strain>
    </source>
</reference>
<dbReference type="GeneID" id="73343342"/>
<gene>
    <name evidence="1" type="ORF">CLUP02_09353</name>
</gene>
<dbReference type="KEGG" id="clup:CLUP02_09353"/>
<organism evidence="1 2">
    <name type="scientific">Colletotrichum lupini</name>
    <dbReference type="NCBI Taxonomy" id="145971"/>
    <lineage>
        <taxon>Eukaryota</taxon>
        <taxon>Fungi</taxon>
        <taxon>Dikarya</taxon>
        <taxon>Ascomycota</taxon>
        <taxon>Pezizomycotina</taxon>
        <taxon>Sordariomycetes</taxon>
        <taxon>Hypocreomycetidae</taxon>
        <taxon>Glomerellales</taxon>
        <taxon>Glomerellaceae</taxon>
        <taxon>Colletotrichum</taxon>
        <taxon>Colletotrichum acutatum species complex</taxon>
    </lineage>
</organism>
<accession>A0A9Q8WIB8</accession>
<proteinExistence type="predicted"/>
<dbReference type="EMBL" id="CP019476">
    <property type="protein sequence ID" value="UQC83857.1"/>
    <property type="molecule type" value="Genomic_DNA"/>
</dbReference>
<dbReference type="Proteomes" id="UP000830671">
    <property type="component" value="Chromosome 4"/>
</dbReference>
<evidence type="ECO:0000313" key="1">
    <source>
        <dbReference type="EMBL" id="UQC83857.1"/>
    </source>
</evidence>
<sequence length="309" mass="33801">MVSNLGLPPIPPILQLHRLSTRGVEVLFVVMTGSIIETMQIWGSRHESAATRQVELEAHRSKDQPPDSFATMQWPSSIRIPQASQATGRHGGQTEWLDRCCAVLLSFLHILASTSIIYKELGHARVCTDFQVPGEGLTLQKLPLSGRRASNTLLSWSILDCGNNQFSVNQSEELPIELTDLRASSAIPSMTMPTASLTFLNRLTCSFYLSGGAFWSNCFTLSFLPITSGSGPAWRDLGICLFEPDGDDNGDVLIFEASLLARHTVVGYSLEEVIPETQLDDLTALDRSMSSISASGRKDSGTDWTAKEL</sequence>
<protein>
    <submittedName>
        <fullName evidence="1">Uncharacterized protein</fullName>
    </submittedName>
</protein>
<dbReference type="AlphaFoldDB" id="A0A9Q8WIB8"/>
<name>A0A9Q8WIB8_9PEZI</name>
<dbReference type="RefSeq" id="XP_049145476.1">
    <property type="nucleotide sequence ID" value="XM_049288332.1"/>
</dbReference>